<evidence type="ECO:0000256" key="4">
    <source>
        <dbReference type="ARBA" id="ARBA00022490"/>
    </source>
</evidence>
<dbReference type="InterPro" id="IPR041931">
    <property type="entry name" value="DNA_pol3_alpha_thumb_dom"/>
</dbReference>
<dbReference type="SUPFAM" id="SSF89550">
    <property type="entry name" value="PHP domain-like"/>
    <property type="match status" value="1"/>
</dbReference>
<dbReference type="Proteomes" id="UP001225906">
    <property type="component" value="Unassembled WGS sequence"/>
</dbReference>
<evidence type="ECO:0000256" key="8">
    <source>
        <dbReference type="ARBA" id="ARBA00022932"/>
    </source>
</evidence>
<keyword evidence="8" id="KW-0239">DNA-directed DNA polymerase</keyword>
<dbReference type="Gene3D" id="3.20.20.140">
    <property type="entry name" value="Metal-dependent hydrolases"/>
    <property type="match status" value="1"/>
</dbReference>
<name>A0ABT9JR83_9PROT</name>
<dbReference type="InterPro" id="IPR004805">
    <property type="entry name" value="DnaE2/DnaE/PolC"/>
</dbReference>
<evidence type="ECO:0000259" key="10">
    <source>
        <dbReference type="SMART" id="SM00481"/>
    </source>
</evidence>
<dbReference type="NCBIfam" id="NF004226">
    <property type="entry name" value="PRK05673.1"/>
    <property type="match status" value="1"/>
</dbReference>
<dbReference type="Pfam" id="PF20914">
    <property type="entry name" value="DNA_pol_IIIA_C"/>
    <property type="match status" value="1"/>
</dbReference>
<dbReference type="Pfam" id="PF02811">
    <property type="entry name" value="PHP"/>
    <property type="match status" value="1"/>
</dbReference>
<keyword evidence="6 11" id="KW-0548">Nucleotidyltransferase</keyword>
<dbReference type="Pfam" id="PF14579">
    <property type="entry name" value="HHH_6"/>
    <property type="match status" value="1"/>
</dbReference>
<evidence type="ECO:0000256" key="5">
    <source>
        <dbReference type="ARBA" id="ARBA00022679"/>
    </source>
</evidence>
<protein>
    <recommendedName>
        <fullName evidence="3">DNA polymerase III subunit alpha</fullName>
        <ecNumber evidence="2">2.7.7.7</ecNumber>
    </recommendedName>
</protein>
<dbReference type="InterPro" id="IPR040982">
    <property type="entry name" value="DNA_pol3_finger"/>
</dbReference>
<dbReference type="CDD" id="cd04485">
    <property type="entry name" value="DnaE_OBF"/>
    <property type="match status" value="1"/>
</dbReference>
<dbReference type="SMART" id="SM00481">
    <property type="entry name" value="POLIIIAc"/>
    <property type="match status" value="1"/>
</dbReference>
<dbReference type="RefSeq" id="WP_306388823.1">
    <property type="nucleotide sequence ID" value="NZ_JAVCAP010000009.1"/>
</dbReference>
<accession>A0ABT9JR83</accession>
<dbReference type="PANTHER" id="PTHR32294">
    <property type="entry name" value="DNA POLYMERASE III SUBUNIT ALPHA"/>
    <property type="match status" value="1"/>
</dbReference>
<dbReference type="InterPro" id="IPR003141">
    <property type="entry name" value="Pol/His_phosphatase_N"/>
</dbReference>
<dbReference type="NCBIfam" id="TIGR00594">
    <property type="entry name" value="polc"/>
    <property type="match status" value="1"/>
</dbReference>
<dbReference type="Gene3D" id="1.10.10.1600">
    <property type="entry name" value="Bacterial DNA polymerase III alpha subunit, thumb domain"/>
    <property type="match status" value="1"/>
</dbReference>
<dbReference type="Pfam" id="PF01336">
    <property type="entry name" value="tRNA_anti-codon"/>
    <property type="match status" value="1"/>
</dbReference>
<organism evidence="11 12">
    <name type="scientific">Methylophilus aquaticus</name>
    <dbReference type="NCBI Taxonomy" id="1971610"/>
    <lineage>
        <taxon>Bacteria</taxon>
        <taxon>Pseudomonadati</taxon>
        <taxon>Pseudomonadota</taxon>
        <taxon>Betaproteobacteria</taxon>
        <taxon>Nitrosomonadales</taxon>
        <taxon>Methylophilaceae</taxon>
        <taxon>Methylophilus</taxon>
    </lineage>
</organism>
<dbReference type="InterPro" id="IPR004365">
    <property type="entry name" value="NA-bd_OB_tRNA"/>
</dbReference>
<dbReference type="Pfam" id="PF17657">
    <property type="entry name" value="DNA_pol3_finger"/>
    <property type="match status" value="1"/>
</dbReference>
<comment type="subcellular location">
    <subcellularLocation>
        <location evidence="1">Cytoplasm</location>
    </subcellularLocation>
</comment>
<keyword evidence="12" id="KW-1185">Reference proteome</keyword>
<evidence type="ECO:0000256" key="9">
    <source>
        <dbReference type="ARBA" id="ARBA00049244"/>
    </source>
</evidence>
<comment type="catalytic activity">
    <reaction evidence="9">
        <text>DNA(n) + a 2'-deoxyribonucleoside 5'-triphosphate = DNA(n+1) + diphosphate</text>
        <dbReference type="Rhea" id="RHEA:22508"/>
        <dbReference type="Rhea" id="RHEA-COMP:17339"/>
        <dbReference type="Rhea" id="RHEA-COMP:17340"/>
        <dbReference type="ChEBI" id="CHEBI:33019"/>
        <dbReference type="ChEBI" id="CHEBI:61560"/>
        <dbReference type="ChEBI" id="CHEBI:173112"/>
        <dbReference type="EC" id="2.7.7.7"/>
    </reaction>
</comment>
<feature type="domain" description="Polymerase/histidinol phosphatase N-terminal" evidence="10">
    <location>
        <begin position="14"/>
        <end position="81"/>
    </location>
</feature>
<dbReference type="InterPro" id="IPR029460">
    <property type="entry name" value="DNAPol_HHH"/>
</dbReference>
<comment type="caution">
    <text evidence="11">The sequence shown here is derived from an EMBL/GenBank/DDBJ whole genome shotgun (WGS) entry which is preliminary data.</text>
</comment>
<dbReference type="InterPro" id="IPR004013">
    <property type="entry name" value="PHP_dom"/>
</dbReference>
<dbReference type="InterPro" id="IPR049821">
    <property type="entry name" value="PolIIIA_DnaE1_PHP"/>
</dbReference>
<dbReference type="InterPro" id="IPR011708">
    <property type="entry name" value="DNA_pol3_alpha_NTPase_dom"/>
</dbReference>
<reference evidence="12" key="1">
    <citation type="journal article" date="2019" name="Int. J. Syst. Evol. Microbiol.">
        <title>The Global Catalogue of Microorganisms (GCM) 10K type strain sequencing project: providing services to taxonomists for standard genome sequencing and annotation.</title>
        <authorList>
            <consortium name="The Broad Institute Genomics Platform"/>
            <consortium name="The Broad Institute Genome Sequencing Center for Infectious Disease"/>
            <person name="Wu L."/>
            <person name="Ma J."/>
        </authorList>
    </citation>
    <scope>NUCLEOTIDE SEQUENCE [LARGE SCALE GENOMIC DNA]</scope>
    <source>
        <strain evidence="12">VKM B-3159</strain>
    </source>
</reference>
<dbReference type="CDD" id="cd07433">
    <property type="entry name" value="PHP_PolIIIA_DnaE1"/>
    <property type="match status" value="1"/>
</dbReference>
<evidence type="ECO:0000313" key="11">
    <source>
        <dbReference type="EMBL" id="MDP8567092.1"/>
    </source>
</evidence>
<dbReference type="InterPro" id="IPR048472">
    <property type="entry name" value="DNA_pol_IIIA_C"/>
</dbReference>
<keyword evidence="4" id="KW-0963">Cytoplasm</keyword>
<dbReference type="EMBL" id="JAVCAP010000009">
    <property type="protein sequence ID" value="MDP8567092.1"/>
    <property type="molecule type" value="Genomic_DNA"/>
</dbReference>
<keyword evidence="5 11" id="KW-0808">Transferase</keyword>
<gene>
    <name evidence="11" type="primary">dnaE</name>
    <name evidence="11" type="ORF">Q9291_04445</name>
</gene>
<evidence type="ECO:0000256" key="1">
    <source>
        <dbReference type="ARBA" id="ARBA00004496"/>
    </source>
</evidence>
<dbReference type="PANTHER" id="PTHR32294:SF0">
    <property type="entry name" value="DNA POLYMERASE III SUBUNIT ALPHA"/>
    <property type="match status" value="1"/>
</dbReference>
<dbReference type="GO" id="GO:0003887">
    <property type="term" value="F:DNA-directed DNA polymerase activity"/>
    <property type="evidence" value="ECO:0007669"/>
    <property type="project" value="UniProtKB-EC"/>
</dbReference>
<keyword evidence="7" id="KW-0235">DNA replication</keyword>
<evidence type="ECO:0000256" key="6">
    <source>
        <dbReference type="ARBA" id="ARBA00022695"/>
    </source>
</evidence>
<dbReference type="InterPro" id="IPR016195">
    <property type="entry name" value="Pol/histidinol_Pase-like"/>
</dbReference>
<proteinExistence type="predicted"/>
<evidence type="ECO:0000313" key="12">
    <source>
        <dbReference type="Proteomes" id="UP001225906"/>
    </source>
</evidence>
<dbReference type="EC" id="2.7.7.7" evidence="2"/>
<sequence length="1159" mass="128825">MQDVQTPSPQPAFIHLRCHSEYSIVDGTVRIDDYVKAASKDAMPAIGLTDLANLFGAIKFYKAARGKGLKPILGCDVWLENQDQRDQPLRVTLLVQDLQGYRNLCELLSRAYLENQYRERAEIKSEWLREKNAGLIMLSGFAAGDVGLCLQAGNQVQALAVAKQWSSIFSGRYYLEVQRVHEALSAEAGAQEQLIQQTVLIAQQLDLPVVATHPIQFQTSDDYMAHEARTCIAEGYVLADKRRPRRFIASQYVKTQSEMQALFADMPVALQNSVEIAKRCNLVLTLGKNYLPDFPTPNGESLDAYLVTQSQAGLERRLSSLYPDVAAREAKRDEYEARLKFECGIIIQMGFPGYFLIVADFINWAKNNGVPVGPGRGSGAGSLVAYSLGITDLDPLKYNLLFERFLNPERVSMPDFDIDFCQEGRDRVIDYVKRTYGLASVSQIATFGTMAAKAVIRDVGRVLDLPFNFVDGIAKLIPLELGITLESALEKEPQLQERREKEEEVAELLSLALRLEGLVRNIGMHAGGVLIAPGKISDFSPIYCQPNGDSLVSQYDKDDVEAVGLVKFDFLGLRTLTILNMALENANAQRAQEQLPPLSFETIPLDDKKSYHLLKTANTTAVFQLESRGMKDMLKQAKPDLFEDIIALVALYRPGPMDLIPDFCRRKHGLQRVEYPHPSTEVILKETYGIAVYQEQVMQIAQVVAGYSLGGADLLRRAMGKKKPEEMVQQREIFNEGALKNGLTLQQSNDLFDLLEKFAGYGFNKSHAAAYALVAYHTAYLKAHYPAAFLAATMSADMNNTDNVHTFFDDCGANHIDVLPPDVNHSVYQFKPLSPQQVLYGLGAIKGTGLAAIELIMASRQSEGPFKDLFDFCQRLDLRKVNRRVIESLIRAGAFDPLDNNRAALLAGLDNAINVAEQAAAHAGQDCLFGGMDNTQHALPAISPWSPEQALQEEKTALGFYLSGHPYLGYKSQLSQFIKGNLNELAVQDQPKLLAGVVMAVRVRMTQRGKMAIVTLDDAVGRVDVVVGAELLSQHAQWIKEDQLLIVEGRISPDEFSGGMRVSARKLYDLAAVRSRFAQMLTLSCNGQSDLHRLMNVLVPYRYAGEELKRCPVKVDYHNQSAQVSLVLGDDWQVVLHDDLINNLQGWLSKENVKILYNA</sequence>
<evidence type="ECO:0000256" key="2">
    <source>
        <dbReference type="ARBA" id="ARBA00012417"/>
    </source>
</evidence>
<dbReference type="Gene3D" id="1.10.150.870">
    <property type="match status" value="1"/>
</dbReference>
<dbReference type="Pfam" id="PF07733">
    <property type="entry name" value="DNA_pol3_alpha"/>
    <property type="match status" value="1"/>
</dbReference>
<evidence type="ECO:0000256" key="3">
    <source>
        <dbReference type="ARBA" id="ARBA00019114"/>
    </source>
</evidence>
<evidence type="ECO:0000256" key="7">
    <source>
        <dbReference type="ARBA" id="ARBA00022705"/>
    </source>
</evidence>